<keyword evidence="3" id="KW-1185">Reference proteome</keyword>
<protein>
    <submittedName>
        <fullName evidence="2">CLUMA_CG001046, isoform A</fullName>
    </submittedName>
</protein>
<feature type="compositionally biased region" description="Basic and acidic residues" evidence="1">
    <location>
        <begin position="131"/>
        <end position="152"/>
    </location>
</feature>
<organism evidence="2 3">
    <name type="scientific">Clunio marinus</name>
    <dbReference type="NCBI Taxonomy" id="568069"/>
    <lineage>
        <taxon>Eukaryota</taxon>
        <taxon>Metazoa</taxon>
        <taxon>Ecdysozoa</taxon>
        <taxon>Arthropoda</taxon>
        <taxon>Hexapoda</taxon>
        <taxon>Insecta</taxon>
        <taxon>Pterygota</taxon>
        <taxon>Neoptera</taxon>
        <taxon>Endopterygota</taxon>
        <taxon>Diptera</taxon>
        <taxon>Nematocera</taxon>
        <taxon>Chironomoidea</taxon>
        <taxon>Chironomidae</taxon>
        <taxon>Clunio</taxon>
    </lineage>
</organism>
<name>A0A1J1HIM2_9DIPT</name>
<proteinExistence type="predicted"/>
<evidence type="ECO:0000256" key="1">
    <source>
        <dbReference type="SAM" id="MobiDB-lite"/>
    </source>
</evidence>
<dbReference type="Gene3D" id="1.10.287.700">
    <property type="entry name" value="Helix hairpin bin"/>
    <property type="match status" value="1"/>
</dbReference>
<sequence length="172" mass="19646">MTHAACHNRRKGDSASDILGDIKCGITTVKETIKDGVKEGVKEVKTKIVDHSVKTFDAIAKAVTKTKETIDDGLDVAVQAGKNSFKLVHEIITGRKVWKHHDKPEIVDIHLASEEAEFEKDELHDWHDKLHEYHEKDETHEKDESHEKHDPIENEIFYIGEPKEEPKVDLNE</sequence>
<gene>
    <name evidence="2" type="ORF">CLUMA_CG001046</name>
</gene>
<reference evidence="2 3" key="1">
    <citation type="submission" date="2015-04" db="EMBL/GenBank/DDBJ databases">
        <authorList>
            <person name="Syromyatnikov M.Y."/>
            <person name="Popov V.N."/>
        </authorList>
    </citation>
    <scope>NUCLEOTIDE SEQUENCE [LARGE SCALE GENOMIC DNA]</scope>
</reference>
<feature type="compositionally biased region" description="Basic and acidic residues" evidence="1">
    <location>
        <begin position="161"/>
        <end position="172"/>
    </location>
</feature>
<evidence type="ECO:0000313" key="3">
    <source>
        <dbReference type="Proteomes" id="UP000183832"/>
    </source>
</evidence>
<accession>A0A1J1HIM2</accession>
<feature type="region of interest" description="Disordered" evidence="1">
    <location>
        <begin position="131"/>
        <end position="172"/>
    </location>
</feature>
<dbReference type="Proteomes" id="UP000183832">
    <property type="component" value="Unassembled WGS sequence"/>
</dbReference>
<evidence type="ECO:0000313" key="2">
    <source>
        <dbReference type="EMBL" id="CRK87244.1"/>
    </source>
</evidence>
<dbReference type="AlphaFoldDB" id="A0A1J1HIM2"/>
<dbReference type="EMBL" id="CVRI01000004">
    <property type="protein sequence ID" value="CRK87244.1"/>
    <property type="molecule type" value="Genomic_DNA"/>
</dbReference>